<evidence type="ECO:0000313" key="3">
    <source>
        <dbReference type="EMBL" id="HFC92017.1"/>
    </source>
</evidence>
<dbReference type="AlphaFoldDB" id="A0A7V2WUT1"/>
<dbReference type="Pfam" id="PF04023">
    <property type="entry name" value="FeoA"/>
    <property type="match status" value="1"/>
</dbReference>
<dbReference type="Gene3D" id="2.30.30.90">
    <property type="match status" value="1"/>
</dbReference>
<accession>A0A7V2WUT1</accession>
<protein>
    <submittedName>
        <fullName evidence="3">Ferrous iron transport protein A</fullName>
    </submittedName>
</protein>
<sequence>MTLNTLKKGQSAIITSINADSELKNRFNSFGVVKGATVYALQHTLARQTMEIRINKTRMALRMSEAEKVGISE</sequence>
<dbReference type="Proteomes" id="UP000885750">
    <property type="component" value="Unassembled WGS sequence"/>
</dbReference>
<dbReference type="EMBL" id="DRMS01000169">
    <property type="protein sequence ID" value="HFC92017.1"/>
    <property type="molecule type" value="Genomic_DNA"/>
</dbReference>
<dbReference type="GO" id="GO:0046914">
    <property type="term" value="F:transition metal ion binding"/>
    <property type="evidence" value="ECO:0007669"/>
    <property type="project" value="InterPro"/>
</dbReference>
<dbReference type="SUPFAM" id="SSF50037">
    <property type="entry name" value="C-terminal domain of transcriptional repressors"/>
    <property type="match status" value="1"/>
</dbReference>
<comment type="caution">
    <text evidence="3">The sequence shown here is derived from an EMBL/GenBank/DDBJ whole genome shotgun (WGS) entry which is preliminary data.</text>
</comment>
<keyword evidence="1" id="KW-0408">Iron</keyword>
<feature type="domain" description="Ferrous iron transporter FeoA-like" evidence="2">
    <location>
        <begin position="1"/>
        <end position="73"/>
    </location>
</feature>
<reference evidence="3" key="1">
    <citation type="journal article" date="2020" name="mSystems">
        <title>Genome- and Community-Level Interaction Insights into Carbon Utilization and Element Cycling Functions of Hydrothermarchaeota in Hydrothermal Sediment.</title>
        <authorList>
            <person name="Zhou Z."/>
            <person name="Liu Y."/>
            <person name="Xu W."/>
            <person name="Pan J."/>
            <person name="Luo Z.H."/>
            <person name="Li M."/>
        </authorList>
    </citation>
    <scope>NUCLEOTIDE SEQUENCE [LARGE SCALE GENOMIC DNA]</scope>
    <source>
        <strain evidence="3">HyVt-493</strain>
    </source>
</reference>
<evidence type="ECO:0000256" key="1">
    <source>
        <dbReference type="ARBA" id="ARBA00023004"/>
    </source>
</evidence>
<name>A0A7V2WUT1_LEUMU</name>
<evidence type="ECO:0000259" key="2">
    <source>
        <dbReference type="SMART" id="SM00899"/>
    </source>
</evidence>
<dbReference type="InterPro" id="IPR038157">
    <property type="entry name" value="FeoA_core_dom"/>
</dbReference>
<proteinExistence type="predicted"/>
<dbReference type="InterPro" id="IPR008988">
    <property type="entry name" value="Transcriptional_repressor_C"/>
</dbReference>
<dbReference type="InterPro" id="IPR007167">
    <property type="entry name" value="Fe-transptr_FeoA-like"/>
</dbReference>
<dbReference type="SMART" id="SM00899">
    <property type="entry name" value="FeoA"/>
    <property type="match status" value="1"/>
</dbReference>
<organism evidence="3">
    <name type="scientific">Leucothrix mucor</name>
    <dbReference type="NCBI Taxonomy" id="45248"/>
    <lineage>
        <taxon>Bacteria</taxon>
        <taxon>Pseudomonadati</taxon>
        <taxon>Pseudomonadota</taxon>
        <taxon>Gammaproteobacteria</taxon>
        <taxon>Thiotrichales</taxon>
        <taxon>Thiotrichaceae</taxon>
        <taxon>Leucothrix</taxon>
    </lineage>
</organism>
<gene>
    <name evidence="3" type="ORF">ENJ51_04315</name>
</gene>